<keyword evidence="4" id="KW-0804">Transcription</keyword>
<dbReference type="Pfam" id="PF13377">
    <property type="entry name" value="Peripla_BP_3"/>
    <property type="match status" value="1"/>
</dbReference>
<dbReference type="SMART" id="SM00354">
    <property type="entry name" value="HTH_LACI"/>
    <property type="match status" value="1"/>
</dbReference>
<dbReference type="Pfam" id="PF00356">
    <property type="entry name" value="LacI"/>
    <property type="match status" value="1"/>
</dbReference>
<dbReference type="PANTHER" id="PTHR30146:SF148">
    <property type="entry name" value="HTH-TYPE TRANSCRIPTIONAL REPRESSOR PURR-RELATED"/>
    <property type="match status" value="1"/>
</dbReference>
<dbReference type="RefSeq" id="WP_209978005.1">
    <property type="nucleotide sequence ID" value="NZ_JAGGLB010000042.1"/>
</dbReference>
<proteinExistence type="predicted"/>
<dbReference type="InterPro" id="IPR028082">
    <property type="entry name" value="Peripla_BP_I"/>
</dbReference>
<keyword evidence="3" id="KW-0238">DNA-binding</keyword>
<sequence length="348" mass="38880">MKHIEINSEEIAKLAHVSRSTVSRVINNYPNVPKKTREKVMKVIEEYNYVPNLSAQILAGKKTKTIGLFFINRGHVSEETSANSLITSVIENASALGYYVLTNIIGDTNYTESIKGVKEVFLQRRIDGGIFIGCANHEPMVEELIAEGFIVGIVDQVLPGRNEPNRIVYNFNNEEAAVQAVDYFVGLNHKKIGIINGDMKKSSANFKYKGFLIGMEKHGLQVNDKWIMPGHYEKGGYQAITDLLANSSESDLPTAIFASNDNIAYGALRALQDNNIKVPDEISIIGLNDQMLSAHLRPALSTFRANFGLMMQQITQKVIEKIEEGIGTEFIKVSLDLHFIERESCRKR</sequence>
<protein>
    <submittedName>
        <fullName evidence="6">LacI family transcriptional regulator</fullName>
    </submittedName>
</protein>
<dbReference type="InterPro" id="IPR046335">
    <property type="entry name" value="LacI/GalR-like_sensor"/>
</dbReference>
<dbReference type="EMBL" id="JAGGLB010000042">
    <property type="protein sequence ID" value="MBP1995982.1"/>
    <property type="molecule type" value="Genomic_DNA"/>
</dbReference>
<dbReference type="Proteomes" id="UP001519287">
    <property type="component" value="Unassembled WGS sequence"/>
</dbReference>
<dbReference type="InterPro" id="IPR010982">
    <property type="entry name" value="Lambda_DNA-bd_dom_sf"/>
</dbReference>
<evidence type="ECO:0000259" key="5">
    <source>
        <dbReference type="PROSITE" id="PS50932"/>
    </source>
</evidence>
<reference evidence="6 7" key="1">
    <citation type="submission" date="2021-03" db="EMBL/GenBank/DDBJ databases">
        <title>Genomic Encyclopedia of Type Strains, Phase IV (KMG-IV): sequencing the most valuable type-strain genomes for metagenomic binning, comparative biology and taxonomic classification.</title>
        <authorList>
            <person name="Goeker M."/>
        </authorList>
    </citation>
    <scope>NUCLEOTIDE SEQUENCE [LARGE SCALE GENOMIC DNA]</scope>
    <source>
        <strain evidence="6 7">DSM 26048</strain>
    </source>
</reference>
<name>A0ABS4J7Z9_9BACL</name>
<dbReference type="Gene3D" id="3.40.50.2300">
    <property type="match status" value="2"/>
</dbReference>
<evidence type="ECO:0000256" key="3">
    <source>
        <dbReference type="ARBA" id="ARBA00023125"/>
    </source>
</evidence>
<gene>
    <name evidence="6" type="ORF">J2Z66_007626</name>
</gene>
<evidence type="ECO:0000256" key="2">
    <source>
        <dbReference type="ARBA" id="ARBA00023015"/>
    </source>
</evidence>
<dbReference type="PANTHER" id="PTHR30146">
    <property type="entry name" value="LACI-RELATED TRANSCRIPTIONAL REPRESSOR"/>
    <property type="match status" value="1"/>
</dbReference>
<dbReference type="PROSITE" id="PS50932">
    <property type="entry name" value="HTH_LACI_2"/>
    <property type="match status" value="1"/>
</dbReference>
<keyword evidence="7" id="KW-1185">Reference proteome</keyword>
<organism evidence="6 7">
    <name type="scientific">Paenibacillus eucommiae</name>
    <dbReference type="NCBI Taxonomy" id="1355755"/>
    <lineage>
        <taxon>Bacteria</taxon>
        <taxon>Bacillati</taxon>
        <taxon>Bacillota</taxon>
        <taxon>Bacilli</taxon>
        <taxon>Bacillales</taxon>
        <taxon>Paenibacillaceae</taxon>
        <taxon>Paenibacillus</taxon>
    </lineage>
</organism>
<feature type="domain" description="HTH lacI-type" evidence="5">
    <location>
        <begin position="6"/>
        <end position="60"/>
    </location>
</feature>
<evidence type="ECO:0000256" key="4">
    <source>
        <dbReference type="ARBA" id="ARBA00023163"/>
    </source>
</evidence>
<dbReference type="CDD" id="cd01392">
    <property type="entry name" value="HTH_LacI"/>
    <property type="match status" value="1"/>
</dbReference>
<dbReference type="InterPro" id="IPR000843">
    <property type="entry name" value="HTH_LacI"/>
</dbReference>
<keyword evidence="1" id="KW-0678">Repressor</keyword>
<dbReference type="SUPFAM" id="SSF47413">
    <property type="entry name" value="lambda repressor-like DNA-binding domains"/>
    <property type="match status" value="1"/>
</dbReference>
<keyword evidence="2" id="KW-0805">Transcription regulation</keyword>
<dbReference type="CDD" id="cd06267">
    <property type="entry name" value="PBP1_LacI_sugar_binding-like"/>
    <property type="match status" value="1"/>
</dbReference>
<dbReference type="Gene3D" id="1.10.260.40">
    <property type="entry name" value="lambda repressor-like DNA-binding domains"/>
    <property type="match status" value="1"/>
</dbReference>
<evidence type="ECO:0000313" key="7">
    <source>
        <dbReference type="Proteomes" id="UP001519287"/>
    </source>
</evidence>
<comment type="caution">
    <text evidence="6">The sequence shown here is derived from an EMBL/GenBank/DDBJ whole genome shotgun (WGS) entry which is preliminary data.</text>
</comment>
<evidence type="ECO:0000256" key="1">
    <source>
        <dbReference type="ARBA" id="ARBA00022491"/>
    </source>
</evidence>
<dbReference type="SUPFAM" id="SSF53822">
    <property type="entry name" value="Periplasmic binding protein-like I"/>
    <property type="match status" value="1"/>
</dbReference>
<evidence type="ECO:0000313" key="6">
    <source>
        <dbReference type="EMBL" id="MBP1995982.1"/>
    </source>
</evidence>
<accession>A0ABS4J7Z9</accession>